<dbReference type="PROSITE" id="PS50871">
    <property type="entry name" value="C1Q"/>
    <property type="match status" value="1"/>
</dbReference>
<dbReference type="PANTHER" id="PTHR22923:SF102">
    <property type="entry name" value="CEREBELLIN 13-RELATED"/>
    <property type="match status" value="1"/>
</dbReference>
<organism evidence="7 8">
    <name type="scientific">Coilia grayii</name>
    <name type="common">Gray's grenadier anchovy</name>
    <dbReference type="NCBI Taxonomy" id="363190"/>
    <lineage>
        <taxon>Eukaryota</taxon>
        <taxon>Metazoa</taxon>
        <taxon>Chordata</taxon>
        <taxon>Craniata</taxon>
        <taxon>Vertebrata</taxon>
        <taxon>Euteleostomi</taxon>
        <taxon>Actinopterygii</taxon>
        <taxon>Neopterygii</taxon>
        <taxon>Teleostei</taxon>
        <taxon>Clupei</taxon>
        <taxon>Clupeiformes</taxon>
        <taxon>Clupeoidei</taxon>
        <taxon>Engraulidae</taxon>
        <taxon>Coilinae</taxon>
        <taxon>Coilia</taxon>
    </lineage>
</organism>
<feature type="domain" description="C1q" evidence="6">
    <location>
        <begin position="176"/>
        <end position="318"/>
    </location>
</feature>
<dbReference type="EMBL" id="JBHFQA010000017">
    <property type="protein sequence ID" value="KAL2084653.1"/>
    <property type="molecule type" value="Genomic_DNA"/>
</dbReference>
<evidence type="ECO:0000313" key="8">
    <source>
        <dbReference type="Proteomes" id="UP001591681"/>
    </source>
</evidence>
<sequence>MCVSTMKTAGAALLMLCFGLPVVADHDQDANQTTTAATDFTQQTYHPDVHAVLKEMSILYKYTKSQMEAIEARLKASEGKAESLETRLRTSDKTVKDLKKLQKKQDERAESLETRLSTKCEDSRGDICDIYAGVKKCSEVIKQLQERQQEQTGAIEAVGERVNTTGSQVEELRRAREEGKVSFSASLLADGKGHTGPFHSAPTLVYKHVITNIGSHYNPNTRIFTAPVRGVYYFLVFVHGGGKGTISTGVGLYKNGEPVVIAFAHQPSHSVNPSNGASLLLEVGDVVEVKLWRGSWVWDGPSHHTTFSGHLLFSRESHQECFLRSILFSVKKLYGCNGYFGQDCQSARFRWCTDLVHSTFLDYTPQSCR</sequence>
<accession>A0ABD1JBU4</accession>
<keyword evidence="4" id="KW-0175">Coiled coil</keyword>
<keyword evidence="2" id="KW-0964">Secreted</keyword>
<comment type="subcellular location">
    <subcellularLocation>
        <location evidence="1">Secreted</location>
    </subcellularLocation>
</comment>
<dbReference type="SUPFAM" id="SSF49842">
    <property type="entry name" value="TNF-like"/>
    <property type="match status" value="1"/>
</dbReference>
<keyword evidence="8" id="KW-1185">Reference proteome</keyword>
<dbReference type="Gene3D" id="2.60.120.40">
    <property type="match status" value="1"/>
</dbReference>
<dbReference type="PRINTS" id="PR00007">
    <property type="entry name" value="COMPLEMNTC1Q"/>
</dbReference>
<reference evidence="7 8" key="1">
    <citation type="submission" date="2024-09" db="EMBL/GenBank/DDBJ databases">
        <title>A chromosome-level genome assembly of Gray's grenadier anchovy, Coilia grayii.</title>
        <authorList>
            <person name="Fu Z."/>
        </authorList>
    </citation>
    <scope>NUCLEOTIDE SEQUENCE [LARGE SCALE GENOMIC DNA]</scope>
    <source>
        <strain evidence="7">G4</strain>
        <tissue evidence="7">Muscle</tissue>
    </source>
</reference>
<dbReference type="Pfam" id="PF00386">
    <property type="entry name" value="C1q"/>
    <property type="match status" value="1"/>
</dbReference>
<feature type="signal peptide" evidence="5">
    <location>
        <begin position="1"/>
        <end position="24"/>
    </location>
</feature>
<name>A0ABD1JBU4_9TELE</name>
<dbReference type="InterPro" id="IPR050822">
    <property type="entry name" value="Cerebellin_Synaptic_Org"/>
</dbReference>
<feature type="coiled-coil region" evidence="4">
    <location>
        <begin position="67"/>
        <end position="115"/>
    </location>
</feature>
<keyword evidence="3 5" id="KW-0732">Signal</keyword>
<proteinExistence type="predicted"/>
<dbReference type="Proteomes" id="UP001591681">
    <property type="component" value="Unassembled WGS sequence"/>
</dbReference>
<evidence type="ECO:0000256" key="4">
    <source>
        <dbReference type="SAM" id="Coils"/>
    </source>
</evidence>
<evidence type="ECO:0000256" key="3">
    <source>
        <dbReference type="ARBA" id="ARBA00022729"/>
    </source>
</evidence>
<evidence type="ECO:0000256" key="1">
    <source>
        <dbReference type="ARBA" id="ARBA00004613"/>
    </source>
</evidence>
<dbReference type="InterPro" id="IPR001073">
    <property type="entry name" value="C1q_dom"/>
</dbReference>
<dbReference type="GO" id="GO:0005576">
    <property type="term" value="C:extracellular region"/>
    <property type="evidence" value="ECO:0007669"/>
    <property type="project" value="UniProtKB-SubCell"/>
</dbReference>
<dbReference type="Gene3D" id="1.20.5.170">
    <property type="match status" value="1"/>
</dbReference>
<feature type="chain" id="PRO_5044888299" description="C1q domain-containing protein" evidence="5">
    <location>
        <begin position="25"/>
        <end position="369"/>
    </location>
</feature>
<evidence type="ECO:0000259" key="6">
    <source>
        <dbReference type="PROSITE" id="PS50871"/>
    </source>
</evidence>
<evidence type="ECO:0000313" key="7">
    <source>
        <dbReference type="EMBL" id="KAL2084653.1"/>
    </source>
</evidence>
<evidence type="ECO:0000256" key="5">
    <source>
        <dbReference type="SAM" id="SignalP"/>
    </source>
</evidence>
<evidence type="ECO:0000256" key="2">
    <source>
        <dbReference type="ARBA" id="ARBA00022525"/>
    </source>
</evidence>
<dbReference type="AlphaFoldDB" id="A0ABD1JBU4"/>
<dbReference type="SMART" id="SM00110">
    <property type="entry name" value="C1Q"/>
    <property type="match status" value="1"/>
</dbReference>
<comment type="caution">
    <text evidence="7">The sequence shown here is derived from an EMBL/GenBank/DDBJ whole genome shotgun (WGS) entry which is preliminary data.</text>
</comment>
<dbReference type="PANTHER" id="PTHR22923">
    <property type="entry name" value="CEREBELLIN-RELATED"/>
    <property type="match status" value="1"/>
</dbReference>
<dbReference type="InterPro" id="IPR008983">
    <property type="entry name" value="Tumour_necrosis_fac-like_dom"/>
</dbReference>
<protein>
    <recommendedName>
        <fullName evidence="6">C1q domain-containing protein</fullName>
    </recommendedName>
</protein>
<gene>
    <name evidence="7" type="ORF">ACEWY4_020171</name>
</gene>